<dbReference type="GO" id="GO:0015078">
    <property type="term" value="F:proton transmembrane transporter activity"/>
    <property type="evidence" value="ECO:0007669"/>
    <property type="project" value="TreeGrafter"/>
</dbReference>
<feature type="transmembrane region" description="Helical" evidence="8">
    <location>
        <begin position="58"/>
        <end position="79"/>
    </location>
</feature>
<evidence type="ECO:0000256" key="6">
    <source>
        <dbReference type="ARBA" id="ARBA00023136"/>
    </source>
</evidence>
<dbReference type="RefSeq" id="WP_110517427.1">
    <property type="nucleotide sequence ID" value="NZ_PDOF01000001.1"/>
</dbReference>
<dbReference type="PANTHER" id="PTHR36835">
    <property type="entry name" value="CYTOCHROME BO(3) UBIQUINOL OXIDASE SUBUNIT 4"/>
    <property type="match status" value="1"/>
</dbReference>
<dbReference type="InterPro" id="IPR005171">
    <property type="entry name" value="Cyt_c_oxidase_su4_prok"/>
</dbReference>
<dbReference type="Pfam" id="PF03626">
    <property type="entry name" value="COX4_pro"/>
    <property type="match status" value="1"/>
</dbReference>
<sequence length="116" mass="13024">MDPHVSDPSAPLKGGPSKKTEKKLAKEARHQVISFVFMIFLTSVAFLTVASDTIPNRFAIPFILLIAVVQVLMQLYYFMHLNDRGNGWNNIMLWTGIFVAVMTVPTLMLLIGVIKF</sequence>
<evidence type="ECO:0000256" key="4">
    <source>
        <dbReference type="ARBA" id="ARBA00022692"/>
    </source>
</evidence>
<feature type="region of interest" description="Disordered" evidence="7">
    <location>
        <begin position="1"/>
        <end position="21"/>
    </location>
</feature>
<dbReference type="OrthoDB" id="2989516at2"/>
<proteinExistence type="inferred from homology"/>
<accession>A0A2W0HD69</accession>
<dbReference type="Proteomes" id="UP000248066">
    <property type="component" value="Unassembled WGS sequence"/>
</dbReference>
<dbReference type="GO" id="GO:0005886">
    <property type="term" value="C:plasma membrane"/>
    <property type="evidence" value="ECO:0007669"/>
    <property type="project" value="UniProtKB-SubCell"/>
</dbReference>
<dbReference type="PANTHER" id="PTHR36835:SF1">
    <property type="entry name" value="CYTOCHROME BO(3) UBIQUINOL OXIDASE SUBUNIT 4"/>
    <property type="match status" value="1"/>
</dbReference>
<comment type="subcellular location">
    <subcellularLocation>
        <location evidence="1">Cell membrane</location>
        <topology evidence="1">Multi-pass membrane protein</topology>
    </subcellularLocation>
</comment>
<dbReference type="GO" id="GO:0019646">
    <property type="term" value="P:aerobic electron transport chain"/>
    <property type="evidence" value="ECO:0007669"/>
    <property type="project" value="TreeGrafter"/>
</dbReference>
<evidence type="ECO:0000256" key="1">
    <source>
        <dbReference type="ARBA" id="ARBA00004651"/>
    </source>
</evidence>
<evidence type="ECO:0000313" key="9">
    <source>
        <dbReference type="EMBL" id="PYZ97890.1"/>
    </source>
</evidence>
<dbReference type="GO" id="GO:0009319">
    <property type="term" value="C:cytochrome o ubiquinol oxidase complex"/>
    <property type="evidence" value="ECO:0007669"/>
    <property type="project" value="TreeGrafter"/>
</dbReference>
<dbReference type="GO" id="GO:0009486">
    <property type="term" value="F:cytochrome bo3 ubiquinol oxidase activity"/>
    <property type="evidence" value="ECO:0007669"/>
    <property type="project" value="TreeGrafter"/>
</dbReference>
<keyword evidence="4 8" id="KW-0812">Transmembrane</keyword>
<comment type="similarity">
    <text evidence="2">Belongs to the cytochrome c oxidase bacterial subunit 4 family.</text>
</comment>
<keyword evidence="5 8" id="KW-1133">Transmembrane helix</keyword>
<dbReference type="AlphaFoldDB" id="A0A2W0HD69"/>
<keyword evidence="6 8" id="KW-0472">Membrane</keyword>
<organism evidence="9 10">
    <name type="scientific">Alteribacter lacisalsi</name>
    <dbReference type="NCBI Taxonomy" id="2045244"/>
    <lineage>
        <taxon>Bacteria</taxon>
        <taxon>Bacillati</taxon>
        <taxon>Bacillota</taxon>
        <taxon>Bacilli</taxon>
        <taxon>Bacillales</taxon>
        <taxon>Bacillaceae</taxon>
        <taxon>Alteribacter</taxon>
    </lineage>
</organism>
<reference evidence="9 10" key="1">
    <citation type="submission" date="2017-10" db="EMBL/GenBank/DDBJ databases">
        <title>Bacillus sp. nov., a halophilic bacterium isolated from a Yangshapao Lake.</title>
        <authorList>
            <person name="Wang H."/>
        </authorList>
    </citation>
    <scope>NUCLEOTIDE SEQUENCE [LARGE SCALE GENOMIC DNA]</scope>
    <source>
        <strain evidence="9 10">YSP-3</strain>
    </source>
</reference>
<feature type="transmembrane region" description="Helical" evidence="8">
    <location>
        <begin position="91"/>
        <end position="114"/>
    </location>
</feature>
<gene>
    <name evidence="9" type="ORF">CR205_04660</name>
</gene>
<dbReference type="EMBL" id="PDOF01000001">
    <property type="protein sequence ID" value="PYZ97890.1"/>
    <property type="molecule type" value="Genomic_DNA"/>
</dbReference>
<protein>
    <submittedName>
        <fullName evidence="9">Cytochrome-c oxidase</fullName>
    </submittedName>
</protein>
<evidence type="ECO:0000313" key="10">
    <source>
        <dbReference type="Proteomes" id="UP000248066"/>
    </source>
</evidence>
<evidence type="ECO:0000256" key="3">
    <source>
        <dbReference type="ARBA" id="ARBA00022475"/>
    </source>
</evidence>
<dbReference type="GO" id="GO:0015990">
    <property type="term" value="P:electron transport coupled proton transport"/>
    <property type="evidence" value="ECO:0007669"/>
    <property type="project" value="TreeGrafter"/>
</dbReference>
<evidence type="ECO:0000256" key="7">
    <source>
        <dbReference type="SAM" id="MobiDB-lite"/>
    </source>
</evidence>
<evidence type="ECO:0000256" key="2">
    <source>
        <dbReference type="ARBA" id="ARBA00008079"/>
    </source>
</evidence>
<keyword evidence="10" id="KW-1185">Reference proteome</keyword>
<keyword evidence="3" id="KW-1003">Cell membrane</keyword>
<name>A0A2W0HD69_9BACI</name>
<evidence type="ECO:0000256" key="5">
    <source>
        <dbReference type="ARBA" id="ARBA00022989"/>
    </source>
</evidence>
<feature type="transmembrane region" description="Helical" evidence="8">
    <location>
        <begin position="32"/>
        <end position="51"/>
    </location>
</feature>
<dbReference type="InterPro" id="IPR050968">
    <property type="entry name" value="Cytochrome_c_oxidase_bac_sub4"/>
</dbReference>
<evidence type="ECO:0000256" key="8">
    <source>
        <dbReference type="SAM" id="Phobius"/>
    </source>
</evidence>
<comment type="caution">
    <text evidence="9">The sequence shown here is derived from an EMBL/GenBank/DDBJ whole genome shotgun (WGS) entry which is preliminary data.</text>
</comment>